<dbReference type="EMBL" id="JAIWYP010000005">
    <property type="protein sequence ID" value="KAH3826733.1"/>
    <property type="molecule type" value="Genomic_DNA"/>
</dbReference>
<proteinExistence type="predicted"/>
<keyword evidence="3" id="KW-1185">Reference proteome</keyword>
<reference evidence="2" key="1">
    <citation type="journal article" date="2019" name="bioRxiv">
        <title>The Genome of the Zebra Mussel, Dreissena polymorpha: A Resource for Invasive Species Research.</title>
        <authorList>
            <person name="McCartney M.A."/>
            <person name="Auch B."/>
            <person name="Kono T."/>
            <person name="Mallez S."/>
            <person name="Zhang Y."/>
            <person name="Obille A."/>
            <person name="Becker A."/>
            <person name="Abrahante J.E."/>
            <person name="Garbe J."/>
            <person name="Badalamenti J.P."/>
            <person name="Herman A."/>
            <person name="Mangelson H."/>
            <person name="Liachko I."/>
            <person name="Sullivan S."/>
            <person name="Sone E.D."/>
            <person name="Koren S."/>
            <person name="Silverstein K.A.T."/>
            <person name="Beckman K.B."/>
            <person name="Gohl D.M."/>
        </authorList>
    </citation>
    <scope>NUCLEOTIDE SEQUENCE</scope>
    <source>
        <strain evidence="2">Duluth1</strain>
        <tissue evidence="2">Whole animal</tissue>
    </source>
</reference>
<evidence type="ECO:0000313" key="2">
    <source>
        <dbReference type="EMBL" id="KAH3826733.1"/>
    </source>
</evidence>
<organism evidence="2 3">
    <name type="scientific">Dreissena polymorpha</name>
    <name type="common">Zebra mussel</name>
    <name type="synonym">Mytilus polymorpha</name>
    <dbReference type="NCBI Taxonomy" id="45954"/>
    <lineage>
        <taxon>Eukaryota</taxon>
        <taxon>Metazoa</taxon>
        <taxon>Spiralia</taxon>
        <taxon>Lophotrochozoa</taxon>
        <taxon>Mollusca</taxon>
        <taxon>Bivalvia</taxon>
        <taxon>Autobranchia</taxon>
        <taxon>Heteroconchia</taxon>
        <taxon>Euheterodonta</taxon>
        <taxon>Imparidentia</taxon>
        <taxon>Neoheterodontei</taxon>
        <taxon>Myida</taxon>
        <taxon>Dreissenoidea</taxon>
        <taxon>Dreissenidae</taxon>
        <taxon>Dreissena</taxon>
    </lineage>
</organism>
<feature type="region of interest" description="Disordered" evidence="1">
    <location>
        <begin position="1"/>
        <end position="73"/>
    </location>
</feature>
<name>A0A9D4H196_DREPO</name>
<comment type="caution">
    <text evidence="2">The sequence shown here is derived from an EMBL/GenBank/DDBJ whole genome shotgun (WGS) entry which is preliminary data.</text>
</comment>
<dbReference type="AlphaFoldDB" id="A0A9D4H196"/>
<accession>A0A9D4H196</accession>
<dbReference type="Proteomes" id="UP000828390">
    <property type="component" value="Unassembled WGS sequence"/>
</dbReference>
<gene>
    <name evidence="2" type="ORF">DPMN_128643</name>
</gene>
<protein>
    <submittedName>
        <fullName evidence="2">Uncharacterized protein</fullName>
    </submittedName>
</protein>
<feature type="compositionally biased region" description="Basic and acidic residues" evidence="1">
    <location>
        <begin position="12"/>
        <end position="26"/>
    </location>
</feature>
<reference evidence="2" key="2">
    <citation type="submission" date="2020-11" db="EMBL/GenBank/DDBJ databases">
        <authorList>
            <person name="McCartney M.A."/>
            <person name="Auch B."/>
            <person name="Kono T."/>
            <person name="Mallez S."/>
            <person name="Becker A."/>
            <person name="Gohl D.M."/>
            <person name="Silverstein K.A.T."/>
            <person name="Koren S."/>
            <person name="Bechman K.B."/>
            <person name="Herman A."/>
            <person name="Abrahante J.E."/>
            <person name="Garbe J."/>
        </authorList>
    </citation>
    <scope>NUCLEOTIDE SEQUENCE</scope>
    <source>
        <strain evidence="2">Duluth1</strain>
        <tissue evidence="2">Whole animal</tissue>
    </source>
</reference>
<evidence type="ECO:0000313" key="3">
    <source>
        <dbReference type="Proteomes" id="UP000828390"/>
    </source>
</evidence>
<evidence type="ECO:0000256" key="1">
    <source>
        <dbReference type="SAM" id="MobiDB-lite"/>
    </source>
</evidence>
<sequence>MYMYYLLGPPTRRPESGRAPKADDSRQYVPPYAGRRRGFQAVGGTGASRPDEEKRQSGSGMRAHPSDWNGWVP</sequence>